<comment type="caution">
    <text evidence="1">The sequence shown here is derived from an EMBL/GenBank/DDBJ whole genome shotgun (WGS) entry which is preliminary data.</text>
</comment>
<gene>
    <name evidence="1" type="ORF">F5148DRAFT_1282500</name>
</gene>
<keyword evidence="2" id="KW-1185">Reference proteome</keyword>
<dbReference type="Proteomes" id="UP001207468">
    <property type="component" value="Unassembled WGS sequence"/>
</dbReference>
<reference evidence="1" key="1">
    <citation type="submission" date="2021-03" db="EMBL/GenBank/DDBJ databases">
        <title>Evolutionary priming and transition to the ectomycorrhizal habit in an iconic lineage of mushroom-forming fungi: is preadaptation a requirement?</title>
        <authorList>
            <consortium name="DOE Joint Genome Institute"/>
            <person name="Looney B.P."/>
            <person name="Miyauchi S."/>
            <person name="Morin E."/>
            <person name="Drula E."/>
            <person name="Courty P.E."/>
            <person name="Chicoki N."/>
            <person name="Fauchery L."/>
            <person name="Kohler A."/>
            <person name="Kuo A."/>
            <person name="LaButti K."/>
            <person name="Pangilinan J."/>
            <person name="Lipzen A."/>
            <person name="Riley R."/>
            <person name="Andreopoulos W."/>
            <person name="He G."/>
            <person name="Johnson J."/>
            <person name="Barry K.W."/>
            <person name="Grigoriev I.V."/>
            <person name="Nagy L."/>
            <person name="Hibbett D."/>
            <person name="Henrissat B."/>
            <person name="Matheny P.B."/>
            <person name="Labbe J."/>
            <person name="Martin A.F."/>
        </authorList>
    </citation>
    <scope>NUCLEOTIDE SEQUENCE</scope>
    <source>
        <strain evidence="1">BPL698</strain>
    </source>
</reference>
<proteinExistence type="predicted"/>
<name>A0ACC0UE49_9AGAM</name>
<evidence type="ECO:0000313" key="1">
    <source>
        <dbReference type="EMBL" id="KAI9509845.1"/>
    </source>
</evidence>
<protein>
    <submittedName>
        <fullName evidence="1">Uncharacterized protein</fullName>
    </submittedName>
</protein>
<organism evidence="1 2">
    <name type="scientific">Russula earlei</name>
    <dbReference type="NCBI Taxonomy" id="71964"/>
    <lineage>
        <taxon>Eukaryota</taxon>
        <taxon>Fungi</taxon>
        <taxon>Dikarya</taxon>
        <taxon>Basidiomycota</taxon>
        <taxon>Agaricomycotina</taxon>
        <taxon>Agaricomycetes</taxon>
        <taxon>Russulales</taxon>
        <taxon>Russulaceae</taxon>
        <taxon>Russula</taxon>
    </lineage>
</organism>
<dbReference type="EMBL" id="JAGFNK010000054">
    <property type="protein sequence ID" value="KAI9509845.1"/>
    <property type="molecule type" value="Genomic_DNA"/>
</dbReference>
<accession>A0ACC0UE49</accession>
<sequence>MPLRPLILNESRDKPKEVFSIYLVHFAARTIKHRPGRSSARDPETPSCEEESSREPSDCWSRPVLPSSDEQVALGDKVPRAPDTIGHRMPASTSKARKVMQWFRSCSKGHDLDDDGEASVPLGRKPSYDVHIIAYTLLFRIVNKFHQEVFPDPTEWAERFERDLDLSDAACEFRVKLLLFYTNYARLVMFSFELQNAFQRGFEANDEVFFTRVRDSTPSCIVGVTPVFFKSLESAKTVVTMERETLGHFALSKTNVEIGYFVFAAFALAFMLKLLRPECSRFIIPGLETEVYQVIERLIAMIGSPQIAIDERHTPKFYSRFLPSLLAKRKRDGTAQGRMPRQGPPP</sequence>
<evidence type="ECO:0000313" key="2">
    <source>
        <dbReference type="Proteomes" id="UP001207468"/>
    </source>
</evidence>